<dbReference type="InParanoid" id="A0A3N4LG59"/>
<feature type="region of interest" description="Disordered" evidence="2">
    <location>
        <begin position="43"/>
        <end position="66"/>
    </location>
</feature>
<dbReference type="FunCoup" id="A0A3N4LG59">
    <property type="interactions" value="271"/>
</dbReference>
<evidence type="ECO:0000256" key="2">
    <source>
        <dbReference type="SAM" id="MobiDB-lite"/>
    </source>
</evidence>
<dbReference type="GO" id="GO:0008270">
    <property type="term" value="F:zinc ion binding"/>
    <property type="evidence" value="ECO:0007669"/>
    <property type="project" value="InterPro"/>
</dbReference>
<dbReference type="Proteomes" id="UP000267821">
    <property type="component" value="Unassembled WGS sequence"/>
</dbReference>
<dbReference type="CDD" id="cd12148">
    <property type="entry name" value="fungal_TF_MHR"/>
    <property type="match status" value="1"/>
</dbReference>
<evidence type="ECO:0000259" key="3">
    <source>
        <dbReference type="PROSITE" id="PS50048"/>
    </source>
</evidence>
<dbReference type="GO" id="GO:0009074">
    <property type="term" value="P:aromatic amino acid family catabolic process"/>
    <property type="evidence" value="ECO:0007669"/>
    <property type="project" value="TreeGrafter"/>
</dbReference>
<dbReference type="PANTHER" id="PTHR31644">
    <property type="entry name" value="TRANSCRIPTIONAL ACTIVATOR ARO80-RELATED"/>
    <property type="match status" value="1"/>
</dbReference>
<feature type="region of interest" description="Disordered" evidence="2">
    <location>
        <begin position="1188"/>
        <end position="1221"/>
    </location>
</feature>
<dbReference type="SMART" id="SM00066">
    <property type="entry name" value="GAL4"/>
    <property type="match status" value="1"/>
</dbReference>
<evidence type="ECO:0000313" key="5">
    <source>
        <dbReference type="Proteomes" id="UP000267821"/>
    </source>
</evidence>
<dbReference type="InterPro" id="IPR052780">
    <property type="entry name" value="AAA_Catabolism_Regulators"/>
</dbReference>
<gene>
    <name evidence="4" type="ORF">L211DRAFT_408897</name>
</gene>
<feature type="compositionally biased region" description="Gly residues" evidence="2">
    <location>
        <begin position="165"/>
        <end position="177"/>
    </location>
</feature>
<dbReference type="SUPFAM" id="SSF57701">
    <property type="entry name" value="Zn2/Cys6 DNA-binding domain"/>
    <property type="match status" value="1"/>
</dbReference>
<keyword evidence="1" id="KW-0539">Nucleus</keyword>
<dbReference type="Gene3D" id="4.10.240.10">
    <property type="entry name" value="Zn(2)-C6 fungal-type DNA-binding domain"/>
    <property type="match status" value="1"/>
</dbReference>
<feature type="region of interest" description="Disordered" evidence="2">
    <location>
        <begin position="423"/>
        <end position="478"/>
    </location>
</feature>
<feature type="region of interest" description="Disordered" evidence="2">
    <location>
        <begin position="153"/>
        <end position="223"/>
    </location>
</feature>
<evidence type="ECO:0000256" key="1">
    <source>
        <dbReference type="ARBA" id="ARBA00023242"/>
    </source>
</evidence>
<protein>
    <recommendedName>
        <fullName evidence="3">Zn(2)-C6 fungal-type domain-containing protein</fullName>
    </recommendedName>
</protein>
<keyword evidence="5" id="KW-1185">Reference proteome</keyword>
<evidence type="ECO:0000313" key="4">
    <source>
        <dbReference type="EMBL" id="RPB21863.1"/>
    </source>
</evidence>
<dbReference type="PANTHER" id="PTHR31644:SF2">
    <property type="entry name" value="TRANSCRIPTIONAL ACTIVATOR ARO80-RELATED"/>
    <property type="match status" value="1"/>
</dbReference>
<feature type="compositionally biased region" description="Basic and acidic residues" evidence="2">
    <location>
        <begin position="379"/>
        <end position="388"/>
    </location>
</feature>
<feature type="compositionally biased region" description="Basic residues" evidence="2">
    <location>
        <begin position="54"/>
        <end position="63"/>
    </location>
</feature>
<dbReference type="GO" id="GO:0045944">
    <property type="term" value="P:positive regulation of transcription by RNA polymerase II"/>
    <property type="evidence" value="ECO:0007669"/>
    <property type="project" value="TreeGrafter"/>
</dbReference>
<dbReference type="CDD" id="cd00067">
    <property type="entry name" value="GAL4"/>
    <property type="match status" value="1"/>
</dbReference>
<feature type="compositionally biased region" description="Basic and acidic residues" evidence="2">
    <location>
        <begin position="1195"/>
        <end position="1205"/>
    </location>
</feature>
<feature type="compositionally biased region" description="Basic residues" evidence="2">
    <location>
        <begin position="423"/>
        <end position="433"/>
    </location>
</feature>
<accession>A0A3N4LG59</accession>
<feature type="compositionally biased region" description="Polar residues" evidence="2">
    <location>
        <begin position="448"/>
        <end position="467"/>
    </location>
</feature>
<dbReference type="OrthoDB" id="2262349at2759"/>
<feature type="domain" description="Zn(2)-C6 fungal-type" evidence="3">
    <location>
        <begin position="115"/>
        <end position="151"/>
    </location>
</feature>
<reference evidence="4 5" key="1">
    <citation type="journal article" date="2018" name="Nat. Ecol. Evol.">
        <title>Pezizomycetes genomes reveal the molecular basis of ectomycorrhizal truffle lifestyle.</title>
        <authorList>
            <person name="Murat C."/>
            <person name="Payen T."/>
            <person name="Noel B."/>
            <person name="Kuo A."/>
            <person name="Morin E."/>
            <person name="Chen J."/>
            <person name="Kohler A."/>
            <person name="Krizsan K."/>
            <person name="Balestrini R."/>
            <person name="Da Silva C."/>
            <person name="Montanini B."/>
            <person name="Hainaut M."/>
            <person name="Levati E."/>
            <person name="Barry K.W."/>
            <person name="Belfiori B."/>
            <person name="Cichocki N."/>
            <person name="Clum A."/>
            <person name="Dockter R.B."/>
            <person name="Fauchery L."/>
            <person name="Guy J."/>
            <person name="Iotti M."/>
            <person name="Le Tacon F."/>
            <person name="Lindquist E.A."/>
            <person name="Lipzen A."/>
            <person name="Malagnac F."/>
            <person name="Mello A."/>
            <person name="Molinier V."/>
            <person name="Miyauchi S."/>
            <person name="Poulain J."/>
            <person name="Riccioni C."/>
            <person name="Rubini A."/>
            <person name="Sitrit Y."/>
            <person name="Splivallo R."/>
            <person name="Traeger S."/>
            <person name="Wang M."/>
            <person name="Zifcakova L."/>
            <person name="Wipf D."/>
            <person name="Zambonelli A."/>
            <person name="Paolocci F."/>
            <person name="Nowrousian M."/>
            <person name="Ottonello S."/>
            <person name="Baldrian P."/>
            <person name="Spatafora J.W."/>
            <person name="Henrissat B."/>
            <person name="Nagy L.G."/>
            <person name="Aury J.M."/>
            <person name="Wincker P."/>
            <person name="Grigoriev I.V."/>
            <person name="Bonfante P."/>
            <person name="Martin F.M."/>
        </authorList>
    </citation>
    <scope>NUCLEOTIDE SEQUENCE [LARGE SCALE GENOMIC DNA]</scope>
    <source>
        <strain evidence="4 5">ATCC MYA-4762</strain>
    </source>
</reference>
<dbReference type="EMBL" id="ML121556">
    <property type="protein sequence ID" value="RPB21863.1"/>
    <property type="molecule type" value="Genomic_DNA"/>
</dbReference>
<feature type="region of interest" description="Disordered" evidence="2">
    <location>
        <begin position="696"/>
        <end position="716"/>
    </location>
</feature>
<dbReference type="PROSITE" id="PS00463">
    <property type="entry name" value="ZN2_CY6_FUNGAL_1"/>
    <property type="match status" value="1"/>
</dbReference>
<feature type="compositionally biased region" description="Basic and acidic residues" evidence="2">
    <location>
        <begin position="265"/>
        <end position="278"/>
    </location>
</feature>
<feature type="compositionally biased region" description="Acidic residues" evidence="2">
    <location>
        <begin position="698"/>
        <end position="711"/>
    </location>
</feature>
<dbReference type="GO" id="GO:0000981">
    <property type="term" value="F:DNA-binding transcription factor activity, RNA polymerase II-specific"/>
    <property type="evidence" value="ECO:0007669"/>
    <property type="project" value="InterPro"/>
</dbReference>
<dbReference type="InterPro" id="IPR001138">
    <property type="entry name" value="Zn2Cys6_DnaBD"/>
</dbReference>
<sequence>MYSEVSPGGGGGVLGAGIAINHPSTPRPVGTYFPSVVPNPPPLGHALPLPGSFSHHHHHHHQLQQHQHPPAYTPHEIHPPLAYQSQAYAYDVHPTPTTMNTPALRGPHFKRSYQACMPCRSRKVKCDLGNPDAPNAPPCARCRREGKECVFSGPRASTKRRQDIGGDGTRGIEGTGIGQSQSSSDIEDGEAYDESGSGGGSAGAGGRATKRKKGNNSYPLRRWDEQTATYRRVELVGTGVSPEVQNTRISTWSGDEPLFVRRGKAREDDPDGSRDHVYRSPPAGQGGGSPGYHWWRSGSLHDEYDHDNHTRDEPEEEEGEDDILVTTKMHSTHDALNLLFQAAERASRISQADPSEDGDGNLGSDSEGEGPDQEGGIEQTEKRERGTDDPEPGGTQFGGVCGGDTRSLEESIEQASDCELRRKFKSPLTHQKRKTSDSHNHSTHRWVSHQTKFGNTDSQSYRSTDSFGPSPPTNLSGPIPALLNFPPGSETPWLFEVQPSLSPNPAEESLSRALKVWQTFKFCQLKWVTPLEAFTYVNYFHTHLLPLSPILSGHFALPSAQHDLLTNEPLLAITILTIAARYCPLGGAASRGVYLHDKLWQFTQGLVGRVIWGQDRGTGKIRGKETKGLRGLGTVEALVLWTEWHPRGIHFPPMEVWGEEELMGGMGIGMGLTGYGEGPKEGRGWDVSLVIPMAERGSDEDGNNEMGDGEEKEVKSDRWLEEVVEPTRRSDRLSWMLLGTALNLAHELGIFDTSSADDLAPTPADPSVDIETPRRIFRLRKLCYIYLHSLSTRLNWSSPLDNNRKLLTIITNHTETAYTPGQVVLTKYEQKWHKIMALYLDLTVLVRNATEMLFPSKQLTKEIVRTGRYVGLVEHFGQVLSAWERGSEGLTSQKGVQGGDVKELEEEGVLIPRPFWKVLRIEYCYARIFVYCISLEAVGERRKWQQMEKGKEKGKEKHVGEAVKGKDTLPDAAPGLLRDSFLSGAFGEEEVDWDFIQMAFSSGLEILSIVTTNGECGAGQTNSTAPPAVPWLRFAPVRVFVRIIFAAIFLLKATALLLSLGPGTAPRSTRTAIQTQSKKCLHLLSRTIEVLKICAVDDVHLANTFAELLGMHVEVLKWRVYPRGGGRGAHGAHARGGRGGGVGRGGGTVGIIARGVTSVVDHTTPAPSGANTTATLKLEVEKEIEVDSPAIPPGMHDDDHHENPHPSDASNIPHEPANLENGSIHNYNPVNTPTTYPTNFSMIPGSTCTPSTSPNLLSQLPASNSPLTIPSTATVAGQTPAHISPFPTTPANSMWAFTTRNPLLDFTGAPSTSSLPADSIHATSLADIGQQQPSEAEWEFPEMCLDGVFGMGGGDSATAMGEEGEIQNVAGGMVDGVADLGVYGIPGGMGEEDGVMDFLWDYSMGGGGLS</sequence>
<dbReference type="InterPro" id="IPR036864">
    <property type="entry name" value="Zn2-C6_fun-type_DNA-bd_sf"/>
</dbReference>
<dbReference type="STRING" id="1051890.A0A3N4LG59"/>
<dbReference type="PROSITE" id="PS50048">
    <property type="entry name" value="ZN2_CY6_FUNGAL_2"/>
    <property type="match status" value="1"/>
</dbReference>
<dbReference type="GO" id="GO:0005634">
    <property type="term" value="C:nucleus"/>
    <property type="evidence" value="ECO:0007669"/>
    <property type="project" value="TreeGrafter"/>
</dbReference>
<feature type="region of interest" description="Disordered" evidence="2">
    <location>
        <begin position="260"/>
        <end position="295"/>
    </location>
</feature>
<name>A0A3N4LG59_9PEZI</name>
<feature type="region of interest" description="Disordered" evidence="2">
    <location>
        <begin position="346"/>
        <end position="405"/>
    </location>
</feature>
<organism evidence="4 5">
    <name type="scientific">Terfezia boudieri ATCC MYA-4762</name>
    <dbReference type="NCBI Taxonomy" id="1051890"/>
    <lineage>
        <taxon>Eukaryota</taxon>
        <taxon>Fungi</taxon>
        <taxon>Dikarya</taxon>
        <taxon>Ascomycota</taxon>
        <taxon>Pezizomycotina</taxon>
        <taxon>Pezizomycetes</taxon>
        <taxon>Pezizales</taxon>
        <taxon>Pezizaceae</taxon>
        <taxon>Terfezia</taxon>
    </lineage>
</organism>
<proteinExistence type="predicted"/>
<feature type="compositionally biased region" description="Gly residues" evidence="2">
    <location>
        <begin position="196"/>
        <end position="206"/>
    </location>
</feature>
<dbReference type="Pfam" id="PF00172">
    <property type="entry name" value="Zn_clus"/>
    <property type="match status" value="1"/>
</dbReference>